<sequence>MRKGGEVGGVVKREKEIGGGLRRGIREKEREEGLCRDRREKEEREEGLAITGLVYLPSSFPQLKTEVARVGILGQPSTCPLGSLGHQRELLF</sequence>
<dbReference type="AlphaFoldDB" id="A0AAE1ER32"/>
<organism evidence="1 2">
    <name type="scientific">Petrolisthes cinctipes</name>
    <name type="common">Flat porcelain crab</name>
    <dbReference type="NCBI Taxonomy" id="88211"/>
    <lineage>
        <taxon>Eukaryota</taxon>
        <taxon>Metazoa</taxon>
        <taxon>Ecdysozoa</taxon>
        <taxon>Arthropoda</taxon>
        <taxon>Crustacea</taxon>
        <taxon>Multicrustacea</taxon>
        <taxon>Malacostraca</taxon>
        <taxon>Eumalacostraca</taxon>
        <taxon>Eucarida</taxon>
        <taxon>Decapoda</taxon>
        <taxon>Pleocyemata</taxon>
        <taxon>Anomura</taxon>
        <taxon>Galatheoidea</taxon>
        <taxon>Porcellanidae</taxon>
        <taxon>Petrolisthes</taxon>
    </lineage>
</organism>
<proteinExistence type="predicted"/>
<keyword evidence="2" id="KW-1185">Reference proteome</keyword>
<gene>
    <name evidence="1" type="ORF">Pcinc_033994</name>
</gene>
<dbReference type="EMBL" id="JAWQEG010004869">
    <property type="protein sequence ID" value="KAK3859920.1"/>
    <property type="molecule type" value="Genomic_DNA"/>
</dbReference>
<reference evidence="1" key="1">
    <citation type="submission" date="2023-10" db="EMBL/GenBank/DDBJ databases">
        <title>Genome assemblies of two species of porcelain crab, Petrolisthes cinctipes and Petrolisthes manimaculis (Anomura: Porcellanidae).</title>
        <authorList>
            <person name="Angst P."/>
        </authorList>
    </citation>
    <scope>NUCLEOTIDE SEQUENCE</scope>
    <source>
        <strain evidence="1">PB745_01</strain>
        <tissue evidence="1">Gill</tissue>
    </source>
</reference>
<dbReference type="Proteomes" id="UP001286313">
    <property type="component" value="Unassembled WGS sequence"/>
</dbReference>
<comment type="caution">
    <text evidence="1">The sequence shown here is derived from an EMBL/GenBank/DDBJ whole genome shotgun (WGS) entry which is preliminary data.</text>
</comment>
<evidence type="ECO:0000313" key="2">
    <source>
        <dbReference type="Proteomes" id="UP001286313"/>
    </source>
</evidence>
<evidence type="ECO:0000313" key="1">
    <source>
        <dbReference type="EMBL" id="KAK3859920.1"/>
    </source>
</evidence>
<name>A0AAE1ER32_PETCI</name>
<accession>A0AAE1ER32</accession>
<protein>
    <submittedName>
        <fullName evidence="1">Uncharacterized protein</fullName>
    </submittedName>
</protein>